<name>A0ABU7W1L5_9FLAO</name>
<protein>
    <recommendedName>
        <fullName evidence="3">Lipid/polyisoprenoid-binding YceI-like domain-containing protein</fullName>
    </recommendedName>
</protein>
<keyword evidence="2" id="KW-1185">Reference proteome</keyword>
<evidence type="ECO:0008006" key="3">
    <source>
        <dbReference type="Google" id="ProtNLM"/>
    </source>
</evidence>
<reference evidence="1 2" key="1">
    <citation type="submission" date="2024-02" db="EMBL/GenBank/DDBJ databases">
        <title>Winogradskyella poriferorum JCM 12885.</title>
        <authorList>
            <person name="Zhang D.-F."/>
            <person name="Fu Z.-Y."/>
        </authorList>
    </citation>
    <scope>NUCLEOTIDE SEQUENCE [LARGE SCALE GENOMIC DNA]</scope>
    <source>
        <strain evidence="1 2">JCM 12885</strain>
    </source>
</reference>
<dbReference type="RefSeq" id="WP_331808362.1">
    <property type="nucleotide sequence ID" value="NZ_JAZHOU010000001.1"/>
</dbReference>
<sequence length="159" mass="18459">MKNIIILISFGFLNYVFLVNYTNDKDNGEYQGNLLGTVKGSNESLDIFFHGDFNQKIDIKHVSKDNKINNCLSEIIGDKPKVSSFEFFWDLEKLEYFEIEKSCIGNIIIEIDKNSIKENTDLKCDHFDCVNFEFSGNLIITNDETIKKTNMNFLLKLYL</sequence>
<accession>A0ABU7W1L5</accession>
<gene>
    <name evidence="1" type="ORF">V1468_00795</name>
</gene>
<dbReference type="EMBL" id="JAZHOU010000001">
    <property type="protein sequence ID" value="MEF3077525.1"/>
    <property type="molecule type" value="Genomic_DNA"/>
</dbReference>
<organism evidence="1 2">
    <name type="scientific">Winogradskyella poriferorum</name>
    <dbReference type="NCBI Taxonomy" id="307627"/>
    <lineage>
        <taxon>Bacteria</taxon>
        <taxon>Pseudomonadati</taxon>
        <taxon>Bacteroidota</taxon>
        <taxon>Flavobacteriia</taxon>
        <taxon>Flavobacteriales</taxon>
        <taxon>Flavobacteriaceae</taxon>
        <taxon>Winogradskyella</taxon>
    </lineage>
</organism>
<proteinExistence type="predicted"/>
<dbReference type="Proteomes" id="UP001356704">
    <property type="component" value="Unassembled WGS sequence"/>
</dbReference>
<comment type="caution">
    <text evidence="1">The sequence shown here is derived from an EMBL/GenBank/DDBJ whole genome shotgun (WGS) entry which is preliminary data.</text>
</comment>
<evidence type="ECO:0000313" key="1">
    <source>
        <dbReference type="EMBL" id="MEF3077525.1"/>
    </source>
</evidence>
<evidence type="ECO:0000313" key="2">
    <source>
        <dbReference type="Proteomes" id="UP001356704"/>
    </source>
</evidence>